<organism evidence="1 2">
    <name type="scientific">Elysia chlorotica</name>
    <name type="common">Eastern emerald elysia</name>
    <name type="synonym">Sea slug</name>
    <dbReference type="NCBI Taxonomy" id="188477"/>
    <lineage>
        <taxon>Eukaryota</taxon>
        <taxon>Metazoa</taxon>
        <taxon>Spiralia</taxon>
        <taxon>Lophotrochozoa</taxon>
        <taxon>Mollusca</taxon>
        <taxon>Gastropoda</taxon>
        <taxon>Heterobranchia</taxon>
        <taxon>Euthyneura</taxon>
        <taxon>Panpulmonata</taxon>
        <taxon>Sacoglossa</taxon>
        <taxon>Placobranchoidea</taxon>
        <taxon>Plakobranchidae</taxon>
        <taxon>Elysia</taxon>
    </lineage>
</organism>
<keyword evidence="2" id="KW-1185">Reference proteome</keyword>
<accession>A0A3S1BN31</accession>
<evidence type="ECO:0000313" key="2">
    <source>
        <dbReference type="Proteomes" id="UP000271974"/>
    </source>
</evidence>
<name>A0A3S1BN31_ELYCH</name>
<dbReference type="AlphaFoldDB" id="A0A3S1BN31"/>
<dbReference type="Proteomes" id="UP000271974">
    <property type="component" value="Unassembled WGS sequence"/>
</dbReference>
<comment type="caution">
    <text evidence="1">The sequence shown here is derived from an EMBL/GenBank/DDBJ whole genome shotgun (WGS) entry which is preliminary data.</text>
</comment>
<evidence type="ECO:0000313" key="1">
    <source>
        <dbReference type="EMBL" id="RUS92018.1"/>
    </source>
</evidence>
<gene>
    <name evidence="1" type="ORF">EGW08_000231</name>
</gene>
<proteinExistence type="predicted"/>
<protein>
    <submittedName>
        <fullName evidence="1">Uncharacterized protein</fullName>
    </submittedName>
</protein>
<sequence length="119" mass="13396">MPERIATCALSILTNHQVNTKDCEFKKKTTQNSIKPTDAGRVISSHSRFKSDLICNACSFDIIDSYASYVLVIGSTKDFVQHLTQCPRRATMFLDFVFSFFIPSEIGSANDDPKRKLLI</sequence>
<dbReference type="EMBL" id="RQTK01000003">
    <property type="protein sequence ID" value="RUS92018.1"/>
    <property type="molecule type" value="Genomic_DNA"/>
</dbReference>
<reference evidence="1 2" key="1">
    <citation type="submission" date="2019-01" db="EMBL/GenBank/DDBJ databases">
        <title>A draft genome assembly of the solar-powered sea slug Elysia chlorotica.</title>
        <authorList>
            <person name="Cai H."/>
            <person name="Li Q."/>
            <person name="Fang X."/>
            <person name="Li J."/>
            <person name="Curtis N.E."/>
            <person name="Altenburger A."/>
            <person name="Shibata T."/>
            <person name="Feng M."/>
            <person name="Maeda T."/>
            <person name="Schwartz J.A."/>
            <person name="Shigenobu S."/>
            <person name="Lundholm N."/>
            <person name="Nishiyama T."/>
            <person name="Yang H."/>
            <person name="Hasebe M."/>
            <person name="Li S."/>
            <person name="Pierce S.K."/>
            <person name="Wang J."/>
        </authorList>
    </citation>
    <scope>NUCLEOTIDE SEQUENCE [LARGE SCALE GENOMIC DNA]</scope>
    <source>
        <strain evidence="1">EC2010</strain>
        <tissue evidence="1">Whole organism of an adult</tissue>
    </source>
</reference>